<feature type="non-terminal residue" evidence="1">
    <location>
        <position position="1"/>
    </location>
</feature>
<feature type="non-terminal residue" evidence="1">
    <location>
        <position position="53"/>
    </location>
</feature>
<dbReference type="Proteomes" id="UP000663848">
    <property type="component" value="Unassembled WGS sequence"/>
</dbReference>
<sequence>VPIANLRCQQLKLSDVRGWSVFVEDPVQMQAVYVPEDDRCTDILSLVEDEDNL</sequence>
<proteinExistence type="predicted"/>
<dbReference type="InterPro" id="IPR015925">
    <property type="entry name" value="Ryanodine_IP3_receptor"/>
</dbReference>
<dbReference type="GO" id="GO:0014808">
    <property type="term" value="P:release of sequestered calcium ion into cytosol by sarcoplasmic reticulum"/>
    <property type="evidence" value="ECO:0007669"/>
    <property type="project" value="TreeGrafter"/>
</dbReference>
<comment type="caution">
    <text evidence="1">The sequence shown here is derived from an EMBL/GenBank/DDBJ whole genome shotgun (WGS) entry which is preliminary data.</text>
</comment>
<name>A0A822GD42_9BILA</name>
<dbReference type="GO" id="GO:0042383">
    <property type="term" value="C:sarcolemma"/>
    <property type="evidence" value="ECO:0007669"/>
    <property type="project" value="TreeGrafter"/>
</dbReference>
<reference evidence="1" key="1">
    <citation type="submission" date="2021-02" db="EMBL/GenBank/DDBJ databases">
        <authorList>
            <person name="Nowell W R."/>
        </authorList>
    </citation>
    <scope>NUCLEOTIDE SEQUENCE</scope>
</reference>
<dbReference type="GO" id="GO:0034704">
    <property type="term" value="C:calcium channel complex"/>
    <property type="evidence" value="ECO:0007669"/>
    <property type="project" value="TreeGrafter"/>
</dbReference>
<dbReference type="EMBL" id="CAJOBR010092523">
    <property type="protein sequence ID" value="CAF5142899.1"/>
    <property type="molecule type" value="Genomic_DNA"/>
</dbReference>
<dbReference type="GO" id="GO:0030018">
    <property type="term" value="C:Z disc"/>
    <property type="evidence" value="ECO:0007669"/>
    <property type="project" value="TreeGrafter"/>
</dbReference>
<evidence type="ECO:0000313" key="2">
    <source>
        <dbReference type="Proteomes" id="UP000663848"/>
    </source>
</evidence>
<dbReference type="GO" id="GO:0005219">
    <property type="term" value="F:ryanodine-sensitive calcium-release channel activity"/>
    <property type="evidence" value="ECO:0007669"/>
    <property type="project" value="TreeGrafter"/>
</dbReference>
<dbReference type="PANTHER" id="PTHR46399">
    <property type="entry name" value="B30.2/SPRY DOMAIN-CONTAINING PROTEIN"/>
    <property type="match status" value="1"/>
</dbReference>
<dbReference type="AlphaFoldDB" id="A0A822GD42"/>
<dbReference type="GO" id="GO:0005790">
    <property type="term" value="C:smooth endoplasmic reticulum"/>
    <property type="evidence" value="ECO:0007669"/>
    <property type="project" value="TreeGrafter"/>
</dbReference>
<dbReference type="GO" id="GO:0033017">
    <property type="term" value="C:sarcoplasmic reticulum membrane"/>
    <property type="evidence" value="ECO:0007669"/>
    <property type="project" value="TreeGrafter"/>
</dbReference>
<gene>
    <name evidence="1" type="ORF">QYT958_LOCUS47872</name>
</gene>
<dbReference type="GO" id="GO:0006941">
    <property type="term" value="P:striated muscle contraction"/>
    <property type="evidence" value="ECO:0007669"/>
    <property type="project" value="TreeGrafter"/>
</dbReference>
<accession>A0A822GD42</accession>
<protein>
    <submittedName>
        <fullName evidence="1">Uncharacterized protein</fullName>
    </submittedName>
</protein>
<organism evidence="1 2">
    <name type="scientific">Rotaria socialis</name>
    <dbReference type="NCBI Taxonomy" id="392032"/>
    <lineage>
        <taxon>Eukaryota</taxon>
        <taxon>Metazoa</taxon>
        <taxon>Spiralia</taxon>
        <taxon>Gnathifera</taxon>
        <taxon>Rotifera</taxon>
        <taxon>Eurotatoria</taxon>
        <taxon>Bdelloidea</taxon>
        <taxon>Philodinida</taxon>
        <taxon>Philodinidae</taxon>
        <taxon>Rotaria</taxon>
    </lineage>
</organism>
<dbReference type="PANTHER" id="PTHR46399:SF8">
    <property type="entry name" value="B30.2_SPRY DOMAIN-CONTAINING PROTEIN"/>
    <property type="match status" value="1"/>
</dbReference>
<evidence type="ECO:0000313" key="1">
    <source>
        <dbReference type="EMBL" id="CAF5142899.1"/>
    </source>
</evidence>